<evidence type="ECO:0000313" key="1">
    <source>
        <dbReference type="EMBL" id="KAL2826740.1"/>
    </source>
</evidence>
<accession>A0ABR4IG54</accession>
<protein>
    <submittedName>
        <fullName evidence="1">Uncharacterized protein</fullName>
    </submittedName>
</protein>
<organism evidence="1 2">
    <name type="scientific">Aspergillus pseudoustus</name>
    <dbReference type="NCBI Taxonomy" id="1810923"/>
    <lineage>
        <taxon>Eukaryota</taxon>
        <taxon>Fungi</taxon>
        <taxon>Dikarya</taxon>
        <taxon>Ascomycota</taxon>
        <taxon>Pezizomycotina</taxon>
        <taxon>Eurotiomycetes</taxon>
        <taxon>Eurotiomycetidae</taxon>
        <taxon>Eurotiales</taxon>
        <taxon>Aspergillaceae</taxon>
        <taxon>Aspergillus</taxon>
        <taxon>Aspergillus subgen. Nidulantes</taxon>
    </lineage>
</organism>
<dbReference type="SUPFAM" id="SSF69118">
    <property type="entry name" value="AhpD-like"/>
    <property type="match status" value="1"/>
</dbReference>
<proteinExistence type="predicted"/>
<dbReference type="InterPro" id="IPR029032">
    <property type="entry name" value="AhpD-like"/>
</dbReference>
<name>A0ABR4IG54_9EURO</name>
<keyword evidence="2" id="KW-1185">Reference proteome</keyword>
<evidence type="ECO:0000313" key="2">
    <source>
        <dbReference type="Proteomes" id="UP001610446"/>
    </source>
</evidence>
<dbReference type="Proteomes" id="UP001610446">
    <property type="component" value="Unassembled WGS sequence"/>
</dbReference>
<dbReference type="Gene3D" id="1.20.1290.10">
    <property type="entry name" value="AhpD-like"/>
    <property type="match status" value="1"/>
</dbReference>
<reference evidence="1 2" key="1">
    <citation type="submission" date="2024-07" db="EMBL/GenBank/DDBJ databases">
        <title>Section-level genome sequencing and comparative genomics of Aspergillus sections Usti and Cavernicolus.</title>
        <authorList>
            <consortium name="Lawrence Berkeley National Laboratory"/>
            <person name="Nybo J.L."/>
            <person name="Vesth T.C."/>
            <person name="Theobald S."/>
            <person name="Frisvad J.C."/>
            <person name="Larsen T.O."/>
            <person name="Kjaerboelling I."/>
            <person name="Rothschild-Mancinelli K."/>
            <person name="Lyhne E.K."/>
            <person name="Kogle M.E."/>
            <person name="Barry K."/>
            <person name="Clum A."/>
            <person name="Na H."/>
            <person name="Ledsgaard L."/>
            <person name="Lin J."/>
            <person name="Lipzen A."/>
            <person name="Kuo A."/>
            <person name="Riley R."/>
            <person name="Mondo S."/>
            <person name="Labutti K."/>
            <person name="Haridas S."/>
            <person name="Pangalinan J."/>
            <person name="Salamov A.A."/>
            <person name="Simmons B.A."/>
            <person name="Magnuson J.K."/>
            <person name="Chen J."/>
            <person name="Drula E."/>
            <person name="Henrissat B."/>
            <person name="Wiebenga A."/>
            <person name="Lubbers R.J."/>
            <person name="Gomes A.C."/>
            <person name="Makela M.R."/>
            <person name="Stajich J."/>
            <person name="Grigoriev I.V."/>
            <person name="Mortensen U.H."/>
            <person name="De Vries R.P."/>
            <person name="Baker S.E."/>
            <person name="Andersen M.R."/>
        </authorList>
    </citation>
    <scope>NUCLEOTIDE SEQUENCE [LARGE SCALE GENOMIC DNA]</scope>
    <source>
        <strain evidence="1 2">CBS 123904</strain>
    </source>
</reference>
<comment type="caution">
    <text evidence="1">The sequence shown here is derived from an EMBL/GenBank/DDBJ whole genome shotgun (WGS) entry which is preliminary data.</text>
</comment>
<sequence>MSDFEKRYLTVAVRPNAQNCTPEFIAELYDRLLSQAPGLRLIAYPLLASVTVGARRPDFVPHLFEAALANAQCDEDIIRVYNQFSGAIITILPSVGGPWCNPAMMGLANILKGRNFGPVERLSIRPLIAESDLAVGNDLLNNRYTTTKDPNVQALLSTYCPDYDNLTRAVALGYCHVGTTNTGVFKEHETELILAAALAGAGATRSATVHGKTSLSLGNLPEAVRAIYEIADAVNTWNLTPTVPVDLDGMFSEMGVCGL</sequence>
<gene>
    <name evidence="1" type="ORF">BJY01DRAFT_255906</name>
</gene>
<dbReference type="EMBL" id="JBFXLU010000428">
    <property type="protein sequence ID" value="KAL2826740.1"/>
    <property type="molecule type" value="Genomic_DNA"/>
</dbReference>